<dbReference type="Pfam" id="PF01960">
    <property type="entry name" value="ArgJ"/>
    <property type="match status" value="1"/>
</dbReference>
<dbReference type="PANTHER" id="PTHR23100:SF0">
    <property type="entry name" value="ARGININE BIOSYNTHESIS BIFUNCTIONAL PROTEIN ARGJ, MITOCHONDRIAL"/>
    <property type="match status" value="1"/>
</dbReference>
<dbReference type="EMBL" id="UINC01218247">
    <property type="protein sequence ID" value="SVE45192.1"/>
    <property type="molecule type" value="Genomic_DNA"/>
</dbReference>
<dbReference type="AlphaFoldDB" id="A0A383DL35"/>
<sequence>MAKLQSAFKQFPSLPPISGMRLGGASARIRSRGRKDLMLAVFDRSVPVAGVFTRSTTASAAVRWDRSVLAGGRSRALVVNSGNANAWTGDAGVQTVQHIVRTTADMVRCPIRQVFVSSTGVIGEILDPSKIEKALPKLYRRLTPKDWAAAARAIMTTDTFPKGATRSADINGRIVTIN</sequence>
<name>A0A383DL35_9ZZZZ</name>
<organism evidence="1">
    <name type="scientific">marine metagenome</name>
    <dbReference type="NCBI Taxonomy" id="408172"/>
    <lineage>
        <taxon>unclassified sequences</taxon>
        <taxon>metagenomes</taxon>
        <taxon>ecological metagenomes</taxon>
    </lineage>
</organism>
<dbReference type="Gene3D" id="3.60.70.12">
    <property type="entry name" value="L-amino peptidase D-ALA esterase/amidase"/>
    <property type="match status" value="1"/>
</dbReference>
<feature type="non-terminal residue" evidence="1">
    <location>
        <position position="178"/>
    </location>
</feature>
<dbReference type="GO" id="GO:0006592">
    <property type="term" value="P:ornithine biosynthetic process"/>
    <property type="evidence" value="ECO:0007669"/>
    <property type="project" value="TreeGrafter"/>
</dbReference>
<dbReference type="SUPFAM" id="SSF56266">
    <property type="entry name" value="DmpA/ArgJ-like"/>
    <property type="match status" value="1"/>
</dbReference>
<evidence type="ECO:0008006" key="2">
    <source>
        <dbReference type="Google" id="ProtNLM"/>
    </source>
</evidence>
<dbReference type="HAMAP" id="MF_01106">
    <property type="entry name" value="ArgJ"/>
    <property type="match status" value="1"/>
</dbReference>
<proteinExistence type="inferred from homology"/>
<dbReference type="PANTHER" id="PTHR23100">
    <property type="entry name" value="ARGININE BIOSYNTHESIS BIFUNCTIONAL PROTEIN ARGJ"/>
    <property type="match status" value="1"/>
</dbReference>
<dbReference type="GO" id="GO:0004358">
    <property type="term" value="F:L-glutamate N-acetyltransferase activity, acting on acetyl-L-ornithine as donor"/>
    <property type="evidence" value="ECO:0007669"/>
    <property type="project" value="InterPro"/>
</dbReference>
<accession>A0A383DL35</accession>
<dbReference type="InterPro" id="IPR002813">
    <property type="entry name" value="Arg_biosynth_ArgJ"/>
</dbReference>
<dbReference type="InterPro" id="IPR016117">
    <property type="entry name" value="ArgJ-like_dom_sf"/>
</dbReference>
<protein>
    <recommendedName>
        <fullName evidence="2">Glutamate N-acetyltransferase</fullName>
    </recommendedName>
</protein>
<dbReference type="GO" id="GO:0004042">
    <property type="term" value="F:L-glutamate N-acetyltransferase activity"/>
    <property type="evidence" value="ECO:0007669"/>
    <property type="project" value="TreeGrafter"/>
</dbReference>
<gene>
    <name evidence="1" type="ORF">METZ01_LOCUS498046</name>
</gene>
<reference evidence="1" key="1">
    <citation type="submission" date="2018-05" db="EMBL/GenBank/DDBJ databases">
        <authorList>
            <person name="Lanie J.A."/>
            <person name="Ng W.-L."/>
            <person name="Kazmierczak K.M."/>
            <person name="Andrzejewski T.M."/>
            <person name="Davidsen T.M."/>
            <person name="Wayne K.J."/>
            <person name="Tettelin H."/>
            <person name="Glass J.I."/>
            <person name="Rusch D."/>
            <person name="Podicherti R."/>
            <person name="Tsui H.-C.T."/>
            <person name="Winkler M.E."/>
        </authorList>
    </citation>
    <scope>NUCLEOTIDE SEQUENCE</scope>
</reference>
<dbReference type="GO" id="GO:0006526">
    <property type="term" value="P:L-arginine biosynthetic process"/>
    <property type="evidence" value="ECO:0007669"/>
    <property type="project" value="InterPro"/>
</dbReference>
<evidence type="ECO:0000313" key="1">
    <source>
        <dbReference type="EMBL" id="SVE45192.1"/>
    </source>
</evidence>